<evidence type="ECO:0000256" key="4">
    <source>
        <dbReference type="ARBA" id="ARBA00023163"/>
    </source>
</evidence>
<organism evidence="6 7">
    <name type="scientific">Streptosporangium fragile</name>
    <dbReference type="NCBI Taxonomy" id="46186"/>
    <lineage>
        <taxon>Bacteria</taxon>
        <taxon>Bacillati</taxon>
        <taxon>Actinomycetota</taxon>
        <taxon>Actinomycetes</taxon>
        <taxon>Streptosporangiales</taxon>
        <taxon>Streptosporangiaceae</taxon>
        <taxon>Streptosporangium</taxon>
    </lineage>
</organism>
<dbReference type="Proteomes" id="UP001500831">
    <property type="component" value="Unassembled WGS sequence"/>
</dbReference>
<dbReference type="InterPro" id="IPR046335">
    <property type="entry name" value="LacI/GalR-like_sensor"/>
</dbReference>
<evidence type="ECO:0000313" key="6">
    <source>
        <dbReference type="EMBL" id="GAA2844732.1"/>
    </source>
</evidence>
<dbReference type="PROSITE" id="PS50932">
    <property type="entry name" value="HTH_LACI_2"/>
    <property type="match status" value="1"/>
</dbReference>
<dbReference type="GO" id="GO:0003677">
    <property type="term" value="F:DNA binding"/>
    <property type="evidence" value="ECO:0007669"/>
    <property type="project" value="UniProtKB-KW"/>
</dbReference>
<comment type="caution">
    <text evidence="6">The sequence shown here is derived from an EMBL/GenBank/DDBJ whole genome shotgun (WGS) entry which is preliminary data.</text>
</comment>
<dbReference type="Pfam" id="PF13377">
    <property type="entry name" value="Peripla_BP_3"/>
    <property type="match status" value="1"/>
</dbReference>
<keyword evidence="2" id="KW-0805">Transcription regulation</keyword>
<evidence type="ECO:0000256" key="2">
    <source>
        <dbReference type="ARBA" id="ARBA00023015"/>
    </source>
</evidence>
<dbReference type="PANTHER" id="PTHR30146:SF148">
    <property type="entry name" value="HTH-TYPE TRANSCRIPTIONAL REPRESSOR PURR-RELATED"/>
    <property type="match status" value="1"/>
</dbReference>
<keyword evidence="1" id="KW-0678">Repressor</keyword>
<accession>A0ABN3VQ20</accession>
<dbReference type="SUPFAM" id="SSF53822">
    <property type="entry name" value="Periplasmic binding protein-like I"/>
    <property type="match status" value="1"/>
</dbReference>
<keyword evidence="3 6" id="KW-0238">DNA-binding</keyword>
<gene>
    <name evidence="6" type="ORF">GCM10010517_00990</name>
</gene>
<evidence type="ECO:0000313" key="7">
    <source>
        <dbReference type="Proteomes" id="UP001500831"/>
    </source>
</evidence>
<dbReference type="PANTHER" id="PTHR30146">
    <property type="entry name" value="LACI-RELATED TRANSCRIPTIONAL REPRESSOR"/>
    <property type="match status" value="1"/>
</dbReference>
<dbReference type="SUPFAM" id="SSF47413">
    <property type="entry name" value="lambda repressor-like DNA-binding domains"/>
    <property type="match status" value="1"/>
</dbReference>
<name>A0ABN3VQ20_9ACTN</name>
<dbReference type="CDD" id="cd01392">
    <property type="entry name" value="HTH_LacI"/>
    <property type="match status" value="1"/>
</dbReference>
<dbReference type="CDD" id="cd06267">
    <property type="entry name" value="PBP1_LacI_sugar_binding-like"/>
    <property type="match status" value="1"/>
</dbReference>
<dbReference type="InterPro" id="IPR028082">
    <property type="entry name" value="Peripla_BP_I"/>
</dbReference>
<evidence type="ECO:0000256" key="1">
    <source>
        <dbReference type="ARBA" id="ARBA00022491"/>
    </source>
</evidence>
<keyword evidence="4" id="KW-0804">Transcription</keyword>
<reference evidence="6 7" key="1">
    <citation type="journal article" date="2019" name="Int. J. Syst. Evol. Microbiol.">
        <title>The Global Catalogue of Microorganisms (GCM) 10K type strain sequencing project: providing services to taxonomists for standard genome sequencing and annotation.</title>
        <authorList>
            <consortium name="The Broad Institute Genomics Platform"/>
            <consortium name="The Broad Institute Genome Sequencing Center for Infectious Disease"/>
            <person name="Wu L."/>
            <person name="Ma J."/>
        </authorList>
    </citation>
    <scope>NUCLEOTIDE SEQUENCE [LARGE SCALE GENOMIC DNA]</scope>
    <source>
        <strain evidence="6 7">JCM 6242</strain>
    </source>
</reference>
<dbReference type="InterPro" id="IPR000843">
    <property type="entry name" value="HTH_LacI"/>
</dbReference>
<feature type="domain" description="HTH lacI-type" evidence="5">
    <location>
        <begin position="1"/>
        <end position="42"/>
    </location>
</feature>
<protein>
    <submittedName>
        <fullName evidence="6">LacI family DNA-binding transcriptional regulator</fullName>
    </submittedName>
</protein>
<dbReference type="SMART" id="SM00354">
    <property type="entry name" value="HTH_LACI"/>
    <property type="match status" value="1"/>
</dbReference>
<dbReference type="EMBL" id="BAAAVI010000001">
    <property type="protein sequence ID" value="GAA2844732.1"/>
    <property type="molecule type" value="Genomic_DNA"/>
</dbReference>
<proteinExistence type="predicted"/>
<dbReference type="InterPro" id="IPR010982">
    <property type="entry name" value="Lambda_DNA-bd_dom_sf"/>
</dbReference>
<dbReference type="Gene3D" id="1.10.260.40">
    <property type="entry name" value="lambda repressor-like DNA-binding domains"/>
    <property type="match status" value="1"/>
</dbReference>
<sequence length="357" mass="38139">MATAARALGGYGYVSPATREQVLAAAVRLGYQPNDVARSMRAKTTRTIGFVGADIVNPFFANAMRGVSDVARQHGFDVFLTNSDERLDLEQQAVRALLVKQVDGIILAPTGVGDAPHLRSVVESGTPLVFIDRALADVPADSICIDNVAAAETAVGHLLALGHRRIALVAESPVTGDDARCPVTDDDEWAARSVPDGVSERPDDRVIVPSAARAHGYLRAHRAAGVPVDSRLARRVPRYSQEAARDEVRRMLALPDPPTALFASDNIMGLGTVVALREAGLTMPDDISLVTFDDLDWTAITTPPITVIRQPVYDMGAEAARRLLARVNGDTSPPARVELPVRLLVRGSTARPGPRSS</sequence>
<evidence type="ECO:0000256" key="3">
    <source>
        <dbReference type="ARBA" id="ARBA00023125"/>
    </source>
</evidence>
<evidence type="ECO:0000259" key="5">
    <source>
        <dbReference type="PROSITE" id="PS50932"/>
    </source>
</evidence>
<dbReference type="Gene3D" id="3.40.50.2300">
    <property type="match status" value="3"/>
</dbReference>
<keyword evidence="7" id="KW-1185">Reference proteome</keyword>